<dbReference type="PROSITE" id="PS50980">
    <property type="entry name" value="COA_CT_NTER"/>
    <property type="match status" value="1"/>
</dbReference>
<dbReference type="Proteomes" id="UP000273675">
    <property type="component" value="Unassembled WGS sequence"/>
</dbReference>
<dbReference type="UniPathway" id="UPA00655">
    <property type="reaction ID" value="UER00711"/>
</dbReference>
<dbReference type="Pfam" id="PF01039">
    <property type="entry name" value="Carboxyl_trans"/>
    <property type="match status" value="1"/>
</dbReference>
<keyword evidence="2 4" id="KW-0276">Fatty acid metabolism</keyword>
<keyword evidence="4" id="KW-0443">Lipid metabolism</keyword>
<feature type="region of interest" description="Disordered" evidence="5">
    <location>
        <begin position="290"/>
        <end position="311"/>
    </location>
</feature>
<dbReference type="NCBIfam" id="TIGR00515">
    <property type="entry name" value="accD"/>
    <property type="match status" value="1"/>
</dbReference>
<evidence type="ECO:0000313" key="8">
    <source>
        <dbReference type="Proteomes" id="UP000273675"/>
    </source>
</evidence>
<accession>A0A495D470</accession>
<dbReference type="InterPro" id="IPR011762">
    <property type="entry name" value="COA_CT_N"/>
</dbReference>
<dbReference type="GO" id="GO:2001295">
    <property type="term" value="P:malonyl-CoA biosynthetic process"/>
    <property type="evidence" value="ECO:0007669"/>
    <property type="project" value="UniProtKB-UniRule"/>
</dbReference>
<name>A0A495D470_9PROT</name>
<dbReference type="InterPro" id="IPR034733">
    <property type="entry name" value="AcCoA_carboxyl_beta"/>
</dbReference>
<evidence type="ECO:0000313" key="7">
    <source>
        <dbReference type="EMBL" id="RKQ96021.1"/>
    </source>
</evidence>
<dbReference type="OrthoDB" id="9772975at2"/>
<feature type="domain" description="CoA carboxyltransferase N-terminal" evidence="6">
    <location>
        <begin position="32"/>
        <end position="299"/>
    </location>
</feature>
<dbReference type="AlphaFoldDB" id="A0A495D470"/>
<evidence type="ECO:0000256" key="1">
    <source>
        <dbReference type="ARBA" id="ARBA00022679"/>
    </source>
</evidence>
<keyword evidence="1 4" id="KW-0808">Transferase</keyword>
<comment type="subcellular location">
    <subcellularLocation>
        <location evidence="4">Cytoplasm</location>
    </subcellularLocation>
</comment>
<keyword evidence="4" id="KW-0067">ATP-binding</keyword>
<evidence type="ECO:0000256" key="5">
    <source>
        <dbReference type="SAM" id="MobiDB-lite"/>
    </source>
</evidence>
<reference evidence="7 8" key="1">
    <citation type="submission" date="2018-10" db="EMBL/GenBank/DDBJ databases">
        <title>Genomic Encyclopedia of Type Strains, Phase IV (KMG-IV): sequencing the most valuable type-strain genomes for metagenomic binning, comparative biology and taxonomic classification.</title>
        <authorList>
            <person name="Goeker M."/>
        </authorList>
    </citation>
    <scope>NUCLEOTIDE SEQUENCE [LARGE SCALE GENOMIC DNA]</scope>
    <source>
        <strain evidence="7 8">DSM 4734</strain>
    </source>
</reference>
<evidence type="ECO:0000256" key="4">
    <source>
        <dbReference type="HAMAP-Rule" id="MF_01395"/>
    </source>
</evidence>
<dbReference type="GO" id="GO:0009329">
    <property type="term" value="C:acetate CoA-transferase complex"/>
    <property type="evidence" value="ECO:0007669"/>
    <property type="project" value="TreeGrafter"/>
</dbReference>
<dbReference type="GO" id="GO:0016743">
    <property type="term" value="F:carboxyl- or carbamoyltransferase activity"/>
    <property type="evidence" value="ECO:0007669"/>
    <property type="project" value="UniProtKB-UniRule"/>
</dbReference>
<dbReference type="PANTHER" id="PTHR42995:SF5">
    <property type="entry name" value="ACETYL-COENZYME A CARBOXYLASE CARBOXYL TRANSFERASE SUBUNIT BETA, CHLOROPLASTIC"/>
    <property type="match status" value="1"/>
</dbReference>
<dbReference type="GO" id="GO:0003989">
    <property type="term" value="F:acetyl-CoA carboxylase activity"/>
    <property type="evidence" value="ECO:0007669"/>
    <property type="project" value="InterPro"/>
</dbReference>
<dbReference type="Gene3D" id="3.90.226.10">
    <property type="entry name" value="2-enoyl-CoA Hydratase, Chain A, domain 1"/>
    <property type="match status" value="1"/>
</dbReference>
<organism evidence="7 8">
    <name type="scientific">Maricaulis maris</name>
    <dbReference type="NCBI Taxonomy" id="74318"/>
    <lineage>
        <taxon>Bacteria</taxon>
        <taxon>Pseudomonadati</taxon>
        <taxon>Pseudomonadota</taxon>
        <taxon>Alphaproteobacteria</taxon>
        <taxon>Maricaulales</taxon>
        <taxon>Maricaulaceae</taxon>
        <taxon>Maricaulis</taxon>
    </lineage>
</organism>
<dbReference type="PANTHER" id="PTHR42995">
    <property type="entry name" value="ACETYL-COENZYME A CARBOXYLASE CARBOXYL TRANSFERASE SUBUNIT BETA, CHLOROPLASTIC"/>
    <property type="match status" value="1"/>
</dbReference>
<sequence length="311" mass="33530">MTEKSNGMSWLSKITPPGMSKIFSKRDTPDNLWVKCPISEEMVFHKDLEAGLFVTPAGHHMRIAPAYRFQFTFDGDYTEIDTPEVVKDPLKFRDDKPYTTKLAAARKKTGRDDAMAIATGSIGGLDAVVLVQNFAFMGGSLGMAAGESFIKAAETALAQKAPLIVFTAAGGARMQEGALSLMQMPRTTLAVEMLREAGLPYIVVLTDPTTGGVTASYAMLGDVHIAEPGALIGFAGPRVIEQTIREKLPEGFQRAEYLLEKGMVDKVVHRADIPATLARMLRVMMKKPGTSIPAALTPPPPDHVVTDGGSH</sequence>
<comment type="function">
    <text evidence="4">Component of the acetyl coenzyme A carboxylase (ACC) complex. Biotin carboxylase (BC) catalyzes the carboxylation of biotin on its carrier protein (BCCP) and then the CO(2) group is transferred by the transcarboxylase to acetyl-CoA to form malonyl-CoA.</text>
</comment>
<keyword evidence="4" id="KW-0444">Lipid biosynthesis</keyword>
<dbReference type="InterPro" id="IPR029045">
    <property type="entry name" value="ClpP/crotonase-like_dom_sf"/>
</dbReference>
<dbReference type="PRINTS" id="PR01070">
    <property type="entry name" value="ACCCTRFRASEB"/>
</dbReference>
<comment type="caution">
    <text evidence="7">The sequence shown here is derived from an EMBL/GenBank/DDBJ whole genome shotgun (WGS) entry which is preliminary data.</text>
</comment>
<dbReference type="SUPFAM" id="SSF52096">
    <property type="entry name" value="ClpP/crotonase"/>
    <property type="match status" value="1"/>
</dbReference>
<comment type="catalytic activity">
    <reaction evidence="4">
        <text>N(6)-carboxybiotinyl-L-lysyl-[protein] + acetyl-CoA = N(6)-biotinyl-L-lysyl-[protein] + malonyl-CoA</text>
        <dbReference type="Rhea" id="RHEA:54728"/>
        <dbReference type="Rhea" id="RHEA-COMP:10505"/>
        <dbReference type="Rhea" id="RHEA-COMP:10506"/>
        <dbReference type="ChEBI" id="CHEBI:57288"/>
        <dbReference type="ChEBI" id="CHEBI:57384"/>
        <dbReference type="ChEBI" id="CHEBI:83144"/>
        <dbReference type="ChEBI" id="CHEBI:83145"/>
        <dbReference type="EC" id="2.1.3.15"/>
    </reaction>
</comment>
<gene>
    <name evidence="4" type="primary">accD</name>
    <name evidence="7" type="ORF">C7435_2271</name>
</gene>
<evidence type="ECO:0000256" key="2">
    <source>
        <dbReference type="ARBA" id="ARBA00022832"/>
    </source>
</evidence>
<comment type="pathway">
    <text evidence="4">Lipid metabolism; malonyl-CoA biosynthesis; malonyl-CoA from acetyl-CoA: step 1/1.</text>
</comment>
<comment type="subunit">
    <text evidence="4">Acetyl-CoA carboxylase is a heterohexamer composed of biotin carboxyl carrier protein (AccB), biotin carboxylase (AccC) and two subunits each of ACCase subunit alpha (AccA) and ACCase subunit beta (AccD).</text>
</comment>
<dbReference type="GO" id="GO:0005524">
    <property type="term" value="F:ATP binding"/>
    <property type="evidence" value="ECO:0007669"/>
    <property type="project" value="UniProtKB-KW"/>
</dbReference>
<comment type="caution">
    <text evidence="4">Lacks conserved residue(s) required for the propagation of feature annotation.</text>
</comment>
<dbReference type="GO" id="GO:0006633">
    <property type="term" value="P:fatty acid biosynthetic process"/>
    <property type="evidence" value="ECO:0007669"/>
    <property type="project" value="UniProtKB-KW"/>
</dbReference>
<comment type="similarity">
    <text evidence="4">Belongs to the AccD/PCCB family.</text>
</comment>
<evidence type="ECO:0000259" key="6">
    <source>
        <dbReference type="PROSITE" id="PS50980"/>
    </source>
</evidence>
<dbReference type="EMBL" id="RBIM01000005">
    <property type="protein sequence ID" value="RKQ96021.1"/>
    <property type="molecule type" value="Genomic_DNA"/>
</dbReference>
<keyword evidence="4" id="KW-0963">Cytoplasm</keyword>
<protein>
    <recommendedName>
        <fullName evidence="4">Acetyl-coenzyme A carboxylase carboxyl transferase subunit beta</fullName>
        <shortName evidence="4">ACCase subunit beta</shortName>
        <shortName evidence="4">Acetyl-CoA carboxylase carboxyltransferase subunit beta</shortName>
        <ecNumber evidence="4">2.1.3.15</ecNumber>
    </recommendedName>
</protein>
<keyword evidence="4" id="KW-0547">Nucleotide-binding</keyword>
<proteinExistence type="inferred from homology"/>
<evidence type="ECO:0000256" key="3">
    <source>
        <dbReference type="ARBA" id="ARBA00023160"/>
    </source>
</evidence>
<dbReference type="InterPro" id="IPR000438">
    <property type="entry name" value="Acetyl_CoA_COase_Trfase_b_su"/>
</dbReference>
<dbReference type="EC" id="2.1.3.15" evidence="4"/>
<dbReference type="HAMAP" id="MF_01395">
    <property type="entry name" value="AcetylCoA_CT_beta"/>
    <property type="match status" value="1"/>
</dbReference>
<keyword evidence="3 4" id="KW-0275">Fatty acid biosynthesis</keyword>